<evidence type="ECO:0000313" key="1">
    <source>
        <dbReference type="EMBL" id="OGF40701.1"/>
    </source>
</evidence>
<dbReference type="EMBL" id="MFGO01000023">
    <property type="protein sequence ID" value="OGF40701.1"/>
    <property type="molecule type" value="Genomic_DNA"/>
</dbReference>
<evidence type="ECO:0008006" key="3">
    <source>
        <dbReference type="Google" id="ProtNLM"/>
    </source>
</evidence>
<accession>A0A1F5TQ91</accession>
<organism evidence="1 2">
    <name type="scientific">Candidatus Falkowbacteria bacterium RIFOXYD2_FULL_34_120</name>
    <dbReference type="NCBI Taxonomy" id="1798007"/>
    <lineage>
        <taxon>Bacteria</taxon>
        <taxon>Candidatus Falkowiibacteriota</taxon>
    </lineage>
</organism>
<proteinExistence type="predicted"/>
<comment type="caution">
    <text evidence="1">The sequence shown here is derived from an EMBL/GenBank/DDBJ whole genome shotgun (WGS) entry which is preliminary data.</text>
</comment>
<protein>
    <recommendedName>
        <fullName evidence="3">Dockerin domain-containing protein</fullName>
    </recommendedName>
</protein>
<dbReference type="InterPro" id="IPR002105">
    <property type="entry name" value="Dockerin_1_rpt"/>
</dbReference>
<dbReference type="Pfam" id="PF00404">
    <property type="entry name" value="Dockerin_1"/>
    <property type="match status" value="1"/>
</dbReference>
<evidence type="ECO:0000313" key="2">
    <source>
        <dbReference type="Proteomes" id="UP000177579"/>
    </source>
</evidence>
<dbReference type="AlphaFoldDB" id="A0A1F5TQ91"/>
<dbReference type="Gene3D" id="1.10.1330.10">
    <property type="entry name" value="Dockerin domain"/>
    <property type="match status" value="1"/>
</dbReference>
<dbReference type="InterPro" id="IPR018247">
    <property type="entry name" value="EF_Hand_1_Ca_BS"/>
</dbReference>
<gene>
    <name evidence="1" type="ORF">A2531_05665</name>
</gene>
<dbReference type="PROSITE" id="PS00018">
    <property type="entry name" value="EF_HAND_1"/>
    <property type="match status" value="1"/>
</dbReference>
<dbReference type="InterPro" id="IPR036439">
    <property type="entry name" value="Dockerin_dom_sf"/>
</dbReference>
<dbReference type="GO" id="GO:0000272">
    <property type="term" value="P:polysaccharide catabolic process"/>
    <property type="evidence" value="ECO:0007669"/>
    <property type="project" value="InterPro"/>
</dbReference>
<name>A0A1F5TQ91_9BACT</name>
<dbReference type="GO" id="GO:0004553">
    <property type="term" value="F:hydrolase activity, hydrolyzing O-glycosyl compounds"/>
    <property type="evidence" value="ECO:0007669"/>
    <property type="project" value="InterPro"/>
</dbReference>
<dbReference type="Proteomes" id="UP000177579">
    <property type="component" value="Unassembled WGS sequence"/>
</dbReference>
<reference evidence="1 2" key="1">
    <citation type="journal article" date="2016" name="Nat. Commun.">
        <title>Thousands of microbial genomes shed light on interconnected biogeochemical processes in an aquifer system.</title>
        <authorList>
            <person name="Anantharaman K."/>
            <person name="Brown C.T."/>
            <person name="Hug L.A."/>
            <person name="Sharon I."/>
            <person name="Castelle C.J."/>
            <person name="Probst A.J."/>
            <person name="Thomas B.C."/>
            <person name="Singh A."/>
            <person name="Wilkins M.J."/>
            <person name="Karaoz U."/>
            <person name="Brodie E.L."/>
            <person name="Williams K.H."/>
            <person name="Hubbard S.S."/>
            <person name="Banfield J.F."/>
        </authorList>
    </citation>
    <scope>NUCLEOTIDE SEQUENCE [LARGE SCALE GENOMIC DNA]</scope>
</reference>
<dbReference type="SUPFAM" id="SSF63446">
    <property type="entry name" value="Type I dockerin domain"/>
    <property type="match status" value="1"/>
</dbReference>
<sequence>MHKFIYIFICLFFCFVVFFTFQQNVEADEFVPVEVEVIYSCGDGFVQLTETCDKGFPPIIPENVGTSTCQNFNDIFGNFFVSGVLHCSNDCSSFATSSCYTCGNGYKEEVEECDGGSLGGLSCTSMGYIGGVLSCSSDCRLNVSNCESMAAAPGDTGGGGSKGGSSGIAAGYNPGSVDELKTQVIVNGKSYPHADVHILVDGVVVGIVSADAKANFYFETNEISPGVASFGFWSEDADGLKSTLLTLTFRVISGAVTNISGVYISPTIDIVNKSVKQGENVVIYGQTVPQTEVQVHIHSDEQFVEEIKSNEESGKWELVFNTEPLEEDFHTAKALFQVEINGNIIKSGFSKAISFYVGKIGGEAPCPEADLNHDGRVNLTDFSILLYYWGTDNTCADQNQNGVVDLVDFSIMMYYWTG</sequence>
<dbReference type="CDD" id="cd14256">
    <property type="entry name" value="Dockerin_I"/>
    <property type="match status" value="1"/>
</dbReference>